<sequence>MIKWHRISWKKICRKYRQINCQTCSLILDNMLCHDERKVSLITLLITIVEEKCYLSKYGLKVAVSQPLIPLGFIDYAILIERARRILTMSFLSLFHRPAPLNSSTSTIEFFCELGRLIRLHHSTTFRTPLRSTNCAHVLLFRSGPPIY</sequence>
<proteinExistence type="predicted"/>
<reference evidence="1 2" key="1">
    <citation type="journal article" date="2021" name="Hortic Res">
        <title>Chromosome-scale assembly of the Dendrobium chrysotoxum genome enhances the understanding of orchid evolution.</title>
        <authorList>
            <person name="Zhang Y."/>
            <person name="Zhang G.Q."/>
            <person name="Zhang D."/>
            <person name="Liu X.D."/>
            <person name="Xu X.Y."/>
            <person name="Sun W.H."/>
            <person name="Yu X."/>
            <person name="Zhu X."/>
            <person name="Wang Z.W."/>
            <person name="Zhao X."/>
            <person name="Zhong W.Y."/>
            <person name="Chen H."/>
            <person name="Yin W.L."/>
            <person name="Huang T."/>
            <person name="Niu S.C."/>
            <person name="Liu Z.J."/>
        </authorList>
    </citation>
    <scope>NUCLEOTIDE SEQUENCE [LARGE SCALE GENOMIC DNA]</scope>
    <source>
        <strain evidence="1">Lindl</strain>
    </source>
</reference>
<dbReference type="Proteomes" id="UP000775213">
    <property type="component" value="Unassembled WGS sequence"/>
</dbReference>
<evidence type="ECO:0000313" key="2">
    <source>
        <dbReference type="Proteomes" id="UP000775213"/>
    </source>
</evidence>
<name>A0AAV7G3I6_DENCH</name>
<organism evidence="1 2">
    <name type="scientific">Dendrobium chrysotoxum</name>
    <name type="common">Orchid</name>
    <dbReference type="NCBI Taxonomy" id="161865"/>
    <lineage>
        <taxon>Eukaryota</taxon>
        <taxon>Viridiplantae</taxon>
        <taxon>Streptophyta</taxon>
        <taxon>Embryophyta</taxon>
        <taxon>Tracheophyta</taxon>
        <taxon>Spermatophyta</taxon>
        <taxon>Magnoliopsida</taxon>
        <taxon>Liliopsida</taxon>
        <taxon>Asparagales</taxon>
        <taxon>Orchidaceae</taxon>
        <taxon>Epidendroideae</taxon>
        <taxon>Malaxideae</taxon>
        <taxon>Dendrobiinae</taxon>
        <taxon>Dendrobium</taxon>
    </lineage>
</organism>
<evidence type="ECO:0000313" key="1">
    <source>
        <dbReference type="EMBL" id="KAH0450184.1"/>
    </source>
</evidence>
<comment type="caution">
    <text evidence="1">The sequence shown here is derived from an EMBL/GenBank/DDBJ whole genome shotgun (WGS) entry which is preliminary data.</text>
</comment>
<dbReference type="EMBL" id="JAGFBR010000018">
    <property type="protein sequence ID" value="KAH0450184.1"/>
    <property type="molecule type" value="Genomic_DNA"/>
</dbReference>
<dbReference type="AlphaFoldDB" id="A0AAV7G3I6"/>
<gene>
    <name evidence="1" type="ORF">IEQ34_020876</name>
</gene>
<accession>A0AAV7G3I6</accession>
<protein>
    <submittedName>
        <fullName evidence="1">Uncharacterized protein</fullName>
    </submittedName>
</protein>
<keyword evidence="2" id="KW-1185">Reference proteome</keyword>